<accession>A0ABU9AT92</accession>
<feature type="transmembrane region" description="Helical" evidence="6">
    <location>
        <begin position="699"/>
        <end position="719"/>
    </location>
</feature>
<dbReference type="Proteomes" id="UP001371305">
    <property type="component" value="Unassembled WGS sequence"/>
</dbReference>
<feature type="transmembrane region" description="Helical" evidence="6">
    <location>
        <begin position="765"/>
        <end position="785"/>
    </location>
</feature>
<reference evidence="8 9" key="1">
    <citation type="submission" date="2024-04" db="EMBL/GenBank/DDBJ databases">
        <title>Luteolibacter sp. isolated from soil.</title>
        <authorList>
            <person name="An J."/>
        </authorList>
    </citation>
    <scope>NUCLEOTIDE SEQUENCE [LARGE SCALE GENOMIC DNA]</scope>
    <source>
        <strain evidence="8 9">Y139</strain>
    </source>
</reference>
<feature type="transmembrane region" description="Helical" evidence="6">
    <location>
        <begin position="673"/>
        <end position="693"/>
    </location>
</feature>
<evidence type="ECO:0000256" key="1">
    <source>
        <dbReference type="ARBA" id="ARBA00004651"/>
    </source>
</evidence>
<evidence type="ECO:0000313" key="9">
    <source>
        <dbReference type="Proteomes" id="UP001371305"/>
    </source>
</evidence>
<dbReference type="PANTHER" id="PTHR33406">
    <property type="entry name" value="MEMBRANE PROTEIN MJ1562-RELATED"/>
    <property type="match status" value="1"/>
</dbReference>
<evidence type="ECO:0000313" key="8">
    <source>
        <dbReference type="EMBL" id="MEK7950017.1"/>
    </source>
</evidence>
<dbReference type="InterPro" id="IPR004869">
    <property type="entry name" value="MMPL_dom"/>
</dbReference>
<keyword evidence="4 6" id="KW-1133">Transmembrane helix</keyword>
<feature type="transmembrane region" description="Helical" evidence="6">
    <location>
        <begin position="650"/>
        <end position="666"/>
    </location>
</feature>
<feature type="transmembrane region" description="Helical" evidence="6">
    <location>
        <begin position="256"/>
        <end position="273"/>
    </location>
</feature>
<feature type="transmembrane region" description="Helical" evidence="6">
    <location>
        <begin position="308"/>
        <end position="329"/>
    </location>
</feature>
<dbReference type="RefSeq" id="WP_341403431.1">
    <property type="nucleotide sequence ID" value="NZ_JBBUKT010000002.1"/>
</dbReference>
<protein>
    <submittedName>
        <fullName evidence="8">MMPL family transporter</fullName>
    </submittedName>
</protein>
<evidence type="ECO:0000256" key="3">
    <source>
        <dbReference type="ARBA" id="ARBA00022692"/>
    </source>
</evidence>
<gene>
    <name evidence="8" type="ORF">WKV53_05905</name>
</gene>
<evidence type="ECO:0000256" key="4">
    <source>
        <dbReference type="ARBA" id="ARBA00022989"/>
    </source>
</evidence>
<evidence type="ECO:0000256" key="5">
    <source>
        <dbReference type="ARBA" id="ARBA00023136"/>
    </source>
</evidence>
<organism evidence="8 9">
    <name type="scientific">Luteolibacter soli</name>
    <dbReference type="NCBI Taxonomy" id="3135280"/>
    <lineage>
        <taxon>Bacteria</taxon>
        <taxon>Pseudomonadati</taxon>
        <taxon>Verrucomicrobiota</taxon>
        <taxon>Verrucomicrobiia</taxon>
        <taxon>Verrucomicrobiales</taxon>
        <taxon>Verrucomicrobiaceae</taxon>
        <taxon>Luteolibacter</taxon>
    </lineage>
</organism>
<feature type="domain" description="Membrane transport protein MMPL" evidence="7">
    <location>
        <begin position="622"/>
        <end position="786"/>
    </location>
</feature>
<evidence type="ECO:0000256" key="2">
    <source>
        <dbReference type="ARBA" id="ARBA00022475"/>
    </source>
</evidence>
<keyword evidence="9" id="KW-1185">Reference proteome</keyword>
<feature type="transmembrane region" description="Helical" evidence="6">
    <location>
        <begin position="740"/>
        <end position="759"/>
    </location>
</feature>
<dbReference type="InterPro" id="IPR050545">
    <property type="entry name" value="Mycobact_MmpL"/>
</dbReference>
<dbReference type="SUPFAM" id="SSF82866">
    <property type="entry name" value="Multidrug efflux transporter AcrB transmembrane domain"/>
    <property type="match status" value="2"/>
</dbReference>
<dbReference type="Gene3D" id="1.20.1640.10">
    <property type="entry name" value="Multidrug efflux transporter AcrB transmembrane domain"/>
    <property type="match status" value="2"/>
</dbReference>
<evidence type="ECO:0000259" key="7">
    <source>
        <dbReference type="Pfam" id="PF03176"/>
    </source>
</evidence>
<name>A0ABU9AT92_9BACT</name>
<dbReference type="Pfam" id="PF03176">
    <property type="entry name" value="MMPL"/>
    <property type="match status" value="2"/>
</dbReference>
<sequence>MRKWWLHLMLLAAVAVAALGITRLRFDTDILSMLPGELPEVKGLKAHHQAFARQDEAILLLEKEDGVEDDEGHTPAKLAESLAAQLEKDGVVKRARWQPQWTADPQGLSELLGYLWLNADPAEVRALADRLSPGKSQATLDAALEELATSLSGQDLAMLAHDPFGFLAHPAVADVLGSSGGGGGGATFSSGDGTAHLMFLDAPKDVPGYREAGAWLDSVRASIAKWHASSQTKTRISITGEPAFSSEIGMAMEKDMSGSIGLTLTLIALLFWWMQRRLMLLHGLVITLCLVFAVALGVAGWVYGELSIMALASAEILIGLATDYGLVICQEAKVAGHDEKKLLHASGKPVLCGALTTAIVFSALNLGGLPGMAQLGSIVGWGLLAAGVLMIVFYLPWVAKYGVDRAPAEDEAKWIPRRRKSWMLTVAISALALGVLAWKGMPGVEFDSKIMRPRNSTAMEGFERMREKFPDKDPRLLRVVVQAPDDATMLARLGEAQARFAAAGKDGVLLESSLPAAWWPDPVKQKENRPVLLAIARDAPRLLAAADATGFSEEGTALGRQILGVLEKAEPGFYPTSPAAREIMRLFLQRDEKQGGGLVLGSVLPDPSVDPLTPGYPRLRALNSEGIWLSGWSLFKPAIAGLVKDDMTRMLLPMGVLLLAMMFIIFRRIRDVAYALFTMVVTILVMLAAMTVFGLKWNFVNLMATPLLLGTGIDYAIHVTLTLKRTGMCYKELWNGTGKALLFCGVSNVIGFGSLIFSASDALVSLGQVAVIGIVLSMAFSLFLLPGWHSRGARL</sequence>
<feature type="transmembrane region" description="Helical" evidence="6">
    <location>
        <begin position="378"/>
        <end position="399"/>
    </location>
</feature>
<feature type="transmembrane region" description="Helical" evidence="6">
    <location>
        <begin position="280"/>
        <end position="302"/>
    </location>
</feature>
<feature type="transmembrane region" description="Helical" evidence="6">
    <location>
        <begin position="420"/>
        <end position="438"/>
    </location>
</feature>
<keyword evidence="5 6" id="KW-0472">Membrane</keyword>
<comment type="subcellular location">
    <subcellularLocation>
        <location evidence="1">Cell membrane</location>
        <topology evidence="1">Multi-pass membrane protein</topology>
    </subcellularLocation>
</comment>
<evidence type="ECO:0000256" key="6">
    <source>
        <dbReference type="SAM" id="Phobius"/>
    </source>
</evidence>
<comment type="caution">
    <text evidence="8">The sequence shown here is derived from an EMBL/GenBank/DDBJ whole genome shotgun (WGS) entry which is preliminary data.</text>
</comment>
<feature type="transmembrane region" description="Helical" evidence="6">
    <location>
        <begin position="350"/>
        <end position="372"/>
    </location>
</feature>
<dbReference type="EMBL" id="JBBUKT010000002">
    <property type="protein sequence ID" value="MEK7950017.1"/>
    <property type="molecule type" value="Genomic_DNA"/>
</dbReference>
<proteinExistence type="predicted"/>
<keyword evidence="2" id="KW-1003">Cell membrane</keyword>
<feature type="domain" description="Membrane transport protein MMPL" evidence="7">
    <location>
        <begin position="184"/>
        <end position="406"/>
    </location>
</feature>
<dbReference type="PANTHER" id="PTHR33406:SF13">
    <property type="entry name" value="MEMBRANE PROTEIN YDFJ"/>
    <property type="match status" value="1"/>
</dbReference>
<keyword evidence="3 6" id="KW-0812">Transmembrane</keyword>